<evidence type="ECO:0000313" key="2">
    <source>
        <dbReference type="EMBL" id="CAH1451639.1"/>
    </source>
</evidence>
<evidence type="ECO:0000256" key="1">
    <source>
        <dbReference type="SAM" id="MobiDB-lite"/>
    </source>
</evidence>
<keyword evidence="3" id="KW-1185">Reference proteome</keyword>
<proteinExistence type="predicted"/>
<evidence type="ECO:0000313" key="3">
    <source>
        <dbReference type="Proteomes" id="UP001157418"/>
    </source>
</evidence>
<accession>A0AAU9PNP5</accession>
<dbReference type="AlphaFoldDB" id="A0AAU9PNP5"/>
<feature type="compositionally biased region" description="Polar residues" evidence="1">
    <location>
        <begin position="7"/>
        <end position="16"/>
    </location>
</feature>
<protein>
    <submittedName>
        <fullName evidence="2">Uncharacterized protein</fullName>
    </submittedName>
</protein>
<dbReference type="Proteomes" id="UP001157418">
    <property type="component" value="Unassembled WGS sequence"/>
</dbReference>
<name>A0AAU9PNP5_9ASTR</name>
<sequence>MFYHRQSLFSRSTTPVSVEDPPYSPPPRLLHLRPPLATFFVSNHRRPSAVTTYGQIDSFPHHLCCFICSQIDASFAAFIDTRYVTLSLSLDLKVCPSRQALCKSNGVSLKSVGGCVTKAISPGIHYHHNHLYIHPLTTTINTIHNPLTTTINTIHNPLPTTTLIITPPPGQHLMQISDHTKNLKKKLKLPCSSISYTPTSNSLSSSPH</sequence>
<dbReference type="EMBL" id="CAKMRJ010005745">
    <property type="protein sequence ID" value="CAH1451639.1"/>
    <property type="molecule type" value="Genomic_DNA"/>
</dbReference>
<organism evidence="2 3">
    <name type="scientific">Lactuca virosa</name>
    <dbReference type="NCBI Taxonomy" id="75947"/>
    <lineage>
        <taxon>Eukaryota</taxon>
        <taxon>Viridiplantae</taxon>
        <taxon>Streptophyta</taxon>
        <taxon>Embryophyta</taxon>
        <taxon>Tracheophyta</taxon>
        <taxon>Spermatophyta</taxon>
        <taxon>Magnoliopsida</taxon>
        <taxon>eudicotyledons</taxon>
        <taxon>Gunneridae</taxon>
        <taxon>Pentapetalae</taxon>
        <taxon>asterids</taxon>
        <taxon>campanulids</taxon>
        <taxon>Asterales</taxon>
        <taxon>Asteraceae</taxon>
        <taxon>Cichorioideae</taxon>
        <taxon>Cichorieae</taxon>
        <taxon>Lactucinae</taxon>
        <taxon>Lactuca</taxon>
    </lineage>
</organism>
<comment type="caution">
    <text evidence="2">The sequence shown here is derived from an EMBL/GenBank/DDBJ whole genome shotgun (WGS) entry which is preliminary data.</text>
</comment>
<gene>
    <name evidence="2" type="ORF">LVIROSA_LOCUS36987</name>
</gene>
<feature type="region of interest" description="Disordered" evidence="1">
    <location>
        <begin position="1"/>
        <end position="24"/>
    </location>
</feature>
<reference evidence="2 3" key="1">
    <citation type="submission" date="2022-01" db="EMBL/GenBank/DDBJ databases">
        <authorList>
            <person name="Xiong W."/>
            <person name="Schranz E."/>
        </authorList>
    </citation>
    <scope>NUCLEOTIDE SEQUENCE [LARGE SCALE GENOMIC DNA]</scope>
</reference>